<dbReference type="EMBL" id="JAINUG010000002">
    <property type="protein sequence ID" value="KAJ8418323.1"/>
    <property type="molecule type" value="Genomic_DNA"/>
</dbReference>
<evidence type="ECO:0000256" key="1">
    <source>
        <dbReference type="SAM" id="MobiDB-lite"/>
    </source>
</evidence>
<protein>
    <submittedName>
        <fullName evidence="2">Uncharacterized protein</fullName>
    </submittedName>
</protein>
<feature type="region of interest" description="Disordered" evidence="1">
    <location>
        <begin position="56"/>
        <end position="76"/>
    </location>
</feature>
<gene>
    <name evidence="2" type="ORF">AAFF_G00140320</name>
</gene>
<proteinExistence type="predicted"/>
<comment type="caution">
    <text evidence="2">The sequence shown here is derived from an EMBL/GenBank/DDBJ whole genome shotgun (WGS) entry which is preliminary data.</text>
</comment>
<accession>A0AAD7TDL2</accession>
<reference evidence="2" key="1">
    <citation type="journal article" date="2023" name="Science">
        <title>Genome structures resolve the early diversification of teleost fishes.</title>
        <authorList>
            <person name="Parey E."/>
            <person name="Louis A."/>
            <person name="Montfort J."/>
            <person name="Bouchez O."/>
            <person name="Roques C."/>
            <person name="Iampietro C."/>
            <person name="Lluch J."/>
            <person name="Castinel A."/>
            <person name="Donnadieu C."/>
            <person name="Desvignes T."/>
            <person name="Floi Bucao C."/>
            <person name="Jouanno E."/>
            <person name="Wen M."/>
            <person name="Mejri S."/>
            <person name="Dirks R."/>
            <person name="Jansen H."/>
            <person name="Henkel C."/>
            <person name="Chen W.J."/>
            <person name="Zahm M."/>
            <person name="Cabau C."/>
            <person name="Klopp C."/>
            <person name="Thompson A.W."/>
            <person name="Robinson-Rechavi M."/>
            <person name="Braasch I."/>
            <person name="Lecointre G."/>
            <person name="Bobe J."/>
            <person name="Postlethwait J.H."/>
            <person name="Berthelot C."/>
            <person name="Roest Crollius H."/>
            <person name="Guiguen Y."/>
        </authorList>
    </citation>
    <scope>NUCLEOTIDE SEQUENCE</scope>
    <source>
        <strain evidence="2">NC1722</strain>
    </source>
</reference>
<dbReference type="Proteomes" id="UP001221898">
    <property type="component" value="Unassembled WGS sequence"/>
</dbReference>
<name>A0AAD7TDL2_9TELE</name>
<organism evidence="2 3">
    <name type="scientific">Aldrovandia affinis</name>
    <dbReference type="NCBI Taxonomy" id="143900"/>
    <lineage>
        <taxon>Eukaryota</taxon>
        <taxon>Metazoa</taxon>
        <taxon>Chordata</taxon>
        <taxon>Craniata</taxon>
        <taxon>Vertebrata</taxon>
        <taxon>Euteleostomi</taxon>
        <taxon>Actinopterygii</taxon>
        <taxon>Neopterygii</taxon>
        <taxon>Teleostei</taxon>
        <taxon>Notacanthiformes</taxon>
        <taxon>Halosauridae</taxon>
        <taxon>Aldrovandia</taxon>
    </lineage>
</organism>
<sequence length="110" mass="11798">MKSDFQHVSAEALRRILGCKSCKLERFEESLRKAPSPCNISPVIVVLSGTSAESESGLQRAIKPTRAGDRAHSGSQRCYTSPMICHLIKPAEFNSRSAPVSAGFVGPAVP</sequence>
<evidence type="ECO:0000313" key="3">
    <source>
        <dbReference type="Proteomes" id="UP001221898"/>
    </source>
</evidence>
<evidence type="ECO:0000313" key="2">
    <source>
        <dbReference type="EMBL" id="KAJ8418323.1"/>
    </source>
</evidence>
<keyword evidence="3" id="KW-1185">Reference proteome</keyword>
<dbReference type="AlphaFoldDB" id="A0AAD7TDL2"/>